<dbReference type="Proteomes" id="UP000065261">
    <property type="component" value="Chromosome I"/>
</dbReference>
<keyword evidence="3" id="KW-0520">NAD</keyword>
<feature type="active site" evidence="5 6">
    <location>
        <position position="218"/>
    </location>
</feature>
<keyword evidence="2 4" id="KW-0560">Oxidoreductase</keyword>
<dbReference type="SUPFAM" id="SSF53720">
    <property type="entry name" value="ALDH-like"/>
    <property type="match status" value="1"/>
</dbReference>
<dbReference type="EMBL" id="CP011034">
    <property type="protein sequence ID" value="ALS33666.1"/>
    <property type="molecule type" value="Genomic_DNA"/>
</dbReference>
<dbReference type="InterPro" id="IPR016161">
    <property type="entry name" value="Ald_DH/histidinol_DH"/>
</dbReference>
<dbReference type="GO" id="GO:0006081">
    <property type="term" value="P:aldehyde metabolic process"/>
    <property type="evidence" value="ECO:0007669"/>
    <property type="project" value="InterPro"/>
</dbReference>
<dbReference type="PROSITE" id="PS00687">
    <property type="entry name" value="ALDEHYDE_DEHYDR_GLU"/>
    <property type="match status" value="1"/>
</dbReference>
<evidence type="ECO:0000313" key="10">
    <source>
        <dbReference type="Proteomes" id="UP000065261"/>
    </source>
</evidence>
<dbReference type="RefSeq" id="WP_058373844.1">
    <property type="nucleotide sequence ID" value="NZ_CP011034.1"/>
</dbReference>
<gene>
    <name evidence="9" type="ORF">PTRA_a2592</name>
</gene>
<evidence type="ECO:0000256" key="4">
    <source>
        <dbReference type="PIRNR" id="PIRNR036492"/>
    </source>
</evidence>
<dbReference type="PANTHER" id="PTHR43570:SF20">
    <property type="entry name" value="ALDEHYDE DEHYDROGENASE ALDX-RELATED"/>
    <property type="match status" value="1"/>
</dbReference>
<evidence type="ECO:0000256" key="1">
    <source>
        <dbReference type="ARBA" id="ARBA00009986"/>
    </source>
</evidence>
<dbReference type="Pfam" id="PF00171">
    <property type="entry name" value="Aldedh"/>
    <property type="match status" value="1"/>
</dbReference>
<accession>A0A0U2X4D2</accession>
<evidence type="ECO:0000259" key="8">
    <source>
        <dbReference type="Pfam" id="PF00171"/>
    </source>
</evidence>
<dbReference type="InterPro" id="IPR015590">
    <property type="entry name" value="Aldehyde_DH_dom"/>
</dbReference>
<dbReference type="PANTHER" id="PTHR43570">
    <property type="entry name" value="ALDEHYDE DEHYDROGENASE"/>
    <property type="match status" value="1"/>
</dbReference>
<dbReference type="AlphaFoldDB" id="A0A0U2X4D2"/>
<feature type="active site" evidence="5">
    <location>
        <position position="252"/>
    </location>
</feature>
<reference evidence="9 10" key="1">
    <citation type="submission" date="2015-03" db="EMBL/GenBank/DDBJ databases">
        <authorList>
            <person name="Murphy D."/>
        </authorList>
    </citation>
    <scope>NUCLEOTIDE SEQUENCE [LARGE SCALE GENOMIC DNA]</scope>
    <source>
        <strain evidence="9 10">KMM 520</strain>
    </source>
</reference>
<evidence type="ECO:0000256" key="6">
    <source>
        <dbReference type="PROSITE-ProRule" id="PRU10007"/>
    </source>
</evidence>
<dbReference type="Gene3D" id="3.40.605.10">
    <property type="entry name" value="Aldehyde Dehydrogenase, Chain A, domain 1"/>
    <property type="match status" value="1"/>
</dbReference>
<dbReference type="InterPro" id="IPR029510">
    <property type="entry name" value="Ald_DH_CS_GLU"/>
</dbReference>
<dbReference type="CDD" id="cd07133">
    <property type="entry name" value="ALDH_CALDH_CalB"/>
    <property type="match status" value="1"/>
</dbReference>
<dbReference type="InterPro" id="IPR016162">
    <property type="entry name" value="Ald_DH_N"/>
</dbReference>
<name>A0A0U2X4D2_9GAMM</name>
<organism evidence="9">
    <name type="scientific">Pseudoalteromonas translucida KMM 520</name>
    <dbReference type="NCBI Taxonomy" id="1315283"/>
    <lineage>
        <taxon>Bacteria</taxon>
        <taxon>Pseudomonadati</taxon>
        <taxon>Pseudomonadota</taxon>
        <taxon>Gammaproteobacteria</taxon>
        <taxon>Alteromonadales</taxon>
        <taxon>Pseudoalteromonadaceae</taxon>
        <taxon>Pseudoalteromonas</taxon>
    </lineage>
</organism>
<evidence type="ECO:0000256" key="2">
    <source>
        <dbReference type="ARBA" id="ARBA00023002"/>
    </source>
</evidence>
<dbReference type="OrthoDB" id="9812625at2"/>
<sequence>MNSNDSGSMAALLQHQQQVHKLQMLVTAAQRRERIQQVINLLVEHHQAFAEAIEADFNGRSQGFSIMNDVLGSLASLKYTRDNLEPWLKSENREVFAPYDQLGSTARVEYQPKGSVGIIGTWNAPLYTLFAPLACVLGAGNRAILKPSEVTPKTAALVAQLFAKHIDPLLVSVVTGGADTGAKFSELPFDHLVFTGSTQVGKKIMAAAAKNLVPVTLELGGKSPVVLSQDCDLSESCKRLALAKSNNGGQVCVSPDIVYVPRNKLDQVAALLLENFRHFYPKITHNPDFVPSVNRQHCQRVVDLIEQARHAGCQVLSSHEVANLAELVTSDKRLPLQLVISPDKELDIMQQEIFGAALVLLPYDDIDGVISDINSRAKPLALYYFGENDAELSKLLANTSSGGVAVNDCLMHAAMHDAPFGGVGASGMGHYHGREGFLAFSHQRTVFVAPKHDPRGEWGLLPPHHDQFKAMMVAQVTSD</sequence>
<evidence type="ECO:0000256" key="7">
    <source>
        <dbReference type="RuleBase" id="RU003345"/>
    </source>
</evidence>
<evidence type="ECO:0000256" key="3">
    <source>
        <dbReference type="ARBA" id="ARBA00023027"/>
    </source>
</evidence>
<proteinExistence type="inferred from homology"/>
<dbReference type="PIRSF" id="PIRSF036492">
    <property type="entry name" value="ALDH"/>
    <property type="match status" value="1"/>
</dbReference>
<dbReference type="GO" id="GO:0005737">
    <property type="term" value="C:cytoplasm"/>
    <property type="evidence" value="ECO:0007669"/>
    <property type="project" value="TreeGrafter"/>
</dbReference>
<dbReference type="PATRIC" id="fig|1315283.4.peg.2256"/>
<dbReference type="InterPro" id="IPR016163">
    <property type="entry name" value="Ald_DH_C"/>
</dbReference>
<protein>
    <recommendedName>
        <fullName evidence="4">Aldehyde dehydrogenase</fullName>
    </recommendedName>
</protein>
<dbReference type="GO" id="GO:0004029">
    <property type="term" value="F:aldehyde dehydrogenase (NAD+) activity"/>
    <property type="evidence" value="ECO:0007669"/>
    <property type="project" value="TreeGrafter"/>
</dbReference>
<dbReference type="Gene3D" id="3.40.309.10">
    <property type="entry name" value="Aldehyde Dehydrogenase, Chain A, domain 2"/>
    <property type="match status" value="1"/>
</dbReference>
<dbReference type="KEGG" id="ptn:PTRA_a2592"/>
<dbReference type="InterPro" id="IPR012394">
    <property type="entry name" value="Aldehyde_DH_NAD(P)"/>
</dbReference>
<evidence type="ECO:0000256" key="5">
    <source>
        <dbReference type="PIRSR" id="PIRSR036492-1"/>
    </source>
</evidence>
<evidence type="ECO:0000313" key="9">
    <source>
        <dbReference type="EMBL" id="ALS33666.1"/>
    </source>
</evidence>
<feature type="domain" description="Aldehyde dehydrogenase" evidence="8">
    <location>
        <begin position="25"/>
        <end position="446"/>
    </location>
</feature>
<comment type="similarity">
    <text evidence="1 4 7">Belongs to the aldehyde dehydrogenase family.</text>
</comment>